<evidence type="ECO:0000259" key="1">
    <source>
        <dbReference type="PROSITE" id="PS50043"/>
    </source>
</evidence>
<dbReference type="SMART" id="SM00382">
    <property type="entry name" value="AAA"/>
    <property type="match status" value="1"/>
</dbReference>
<dbReference type="Gene3D" id="1.25.40.10">
    <property type="entry name" value="Tetratricopeptide repeat domain"/>
    <property type="match status" value="1"/>
</dbReference>
<dbReference type="InterPro" id="IPR003593">
    <property type="entry name" value="AAA+_ATPase"/>
</dbReference>
<dbReference type="EMBL" id="WEGH01000003">
    <property type="protein sequence ID" value="MQY06266.1"/>
    <property type="molecule type" value="Genomic_DNA"/>
</dbReference>
<feature type="domain" description="HTH luxR-type" evidence="1">
    <location>
        <begin position="693"/>
        <end position="758"/>
    </location>
</feature>
<sequence length="758" mass="81885">MDLPRVATSYVGRRREAAEVRAALRAGQLVTLTGLGGVGKTRLAEAVTAQAARGFAGGAVFIDLTELRDGALLADLVATRSGLHNRSGQPALRLVLNHLRERAALLVLDNCEHVVDEAAAFVSAVLDECPRVAILGTSRQSLGVRGERVLQVQPLAVPPDDADPPLTELARYDAVRLLVERASAILPGFALTPDNRAAVVRICRQLDGLPLAIELAAARLRSLSPWQLADRLSRRLPLLTSSPRTAPERQRTLRATIDWSFSLCSPTEQAVWRRASVFAGTFDLPAAEEVCAGPGLAPDQVLDAVDGLLDKSVLLREGQGEIVRYRMLETIRERGHELLDAAGERPAVSGRHRDWIDRLTAAADTAWAGPEQLRWIVRLRLEQANLRAALEWSLTEPGEAGAVLRIASRLDEYWTFFGHSLECRQWLDRALAATPADHPDRPRALAFCALHSAWVLDLDGAADRLAEADRLAAGAPGELQRALLTYVRALVAQLRTDVSAADLAAEAAAAFRAHGEVRRELHPLWIYGVSSGYRKGEVAEGRRALHRMLELCEARGETRYRAMAQFGLAYLEVERGDAGVAEELARASLRNLMKIGAGSGTAYLLDNLAWIADRKGEHARAATLFGAAASLWQAIGSAPEIAVSGPHRAHKASTLAALGGERFTRAFAAGRGMSGEEAARFALDPAGAGEPAAGARPGSLTGRQWQVAGLVAEGLSNRDIAAKLVISQRTADTHVQNILDRLGFRKRAQIAAWFTEQR</sequence>
<reference evidence="2 3" key="1">
    <citation type="submission" date="2019-10" db="EMBL/GenBank/DDBJ databases">
        <title>Actinomadura rubteroloni sp. nov. and Actinomadura macrotermitis sp. nov., isolated from the gut of fungus growing-termite Macrotermes natalensis.</title>
        <authorList>
            <person name="Benndorf R."/>
            <person name="Martin K."/>
            <person name="Kuefner M."/>
            <person name="De Beer W."/>
            <person name="Kaster A.-K."/>
            <person name="Vollmers J."/>
            <person name="Poulsen M."/>
            <person name="Beemelmanns C."/>
        </authorList>
    </citation>
    <scope>NUCLEOTIDE SEQUENCE [LARGE SCALE GENOMIC DNA]</scope>
    <source>
        <strain evidence="2 3">RB68</strain>
    </source>
</reference>
<dbReference type="Gene3D" id="3.40.50.300">
    <property type="entry name" value="P-loop containing nucleotide triphosphate hydrolases"/>
    <property type="match status" value="1"/>
</dbReference>
<dbReference type="PANTHER" id="PTHR47691:SF3">
    <property type="entry name" value="HTH-TYPE TRANSCRIPTIONAL REGULATOR RV0890C-RELATED"/>
    <property type="match status" value="1"/>
</dbReference>
<dbReference type="OrthoDB" id="3194665at2"/>
<dbReference type="PRINTS" id="PR00364">
    <property type="entry name" value="DISEASERSIST"/>
</dbReference>
<dbReference type="Gene3D" id="1.10.10.10">
    <property type="entry name" value="Winged helix-like DNA-binding domain superfamily/Winged helix DNA-binding domain"/>
    <property type="match status" value="1"/>
</dbReference>
<dbReference type="SMART" id="SM00421">
    <property type="entry name" value="HTH_LUXR"/>
    <property type="match status" value="1"/>
</dbReference>
<dbReference type="RefSeq" id="WP_153535427.1">
    <property type="nucleotide sequence ID" value="NZ_WEGH01000003.1"/>
</dbReference>
<dbReference type="SUPFAM" id="SSF46894">
    <property type="entry name" value="C-terminal effector domain of the bipartite response regulators"/>
    <property type="match status" value="1"/>
</dbReference>
<gene>
    <name evidence="2" type="ORF">ACRB68_43540</name>
</gene>
<dbReference type="InterPro" id="IPR036388">
    <property type="entry name" value="WH-like_DNA-bd_sf"/>
</dbReference>
<dbReference type="GO" id="GO:0006355">
    <property type="term" value="P:regulation of DNA-templated transcription"/>
    <property type="evidence" value="ECO:0007669"/>
    <property type="project" value="InterPro"/>
</dbReference>
<evidence type="ECO:0000313" key="3">
    <source>
        <dbReference type="Proteomes" id="UP000487268"/>
    </source>
</evidence>
<accession>A0A7K0BYV8</accession>
<comment type="caution">
    <text evidence="2">The sequence shown here is derived from an EMBL/GenBank/DDBJ whole genome shotgun (WGS) entry which is preliminary data.</text>
</comment>
<dbReference type="SUPFAM" id="SSF48452">
    <property type="entry name" value="TPR-like"/>
    <property type="match status" value="1"/>
</dbReference>
<dbReference type="GO" id="GO:0016887">
    <property type="term" value="F:ATP hydrolysis activity"/>
    <property type="evidence" value="ECO:0007669"/>
    <property type="project" value="InterPro"/>
</dbReference>
<dbReference type="PANTHER" id="PTHR47691">
    <property type="entry name" value="REGULATOR-RELATED"/>
    <property type="match status" value="1"/>
</dbReference>
<protein>
    <recommendedName>
        <fullName evidence="1">HTH luxR-type domain-containing protein</fullName>
    </recommendedName>
</protein>
<organism evidence="2 3">
    <name type="scientific">Actinomadura macrotermitis</name>
    <dbReference type="NCBI Taxonomy" id="2585200"/>
    <lineage>
        <taxon>Bacteria</taxon>
        <taxon>Bacillati</taxon>
        <taxon>Actinomycetota</taxon>
        <taxon>Actinomycetes</taxon>
        <taxon>Streptosporangiales</taxon>
        <taxon>Thermomonosporaceae</taxon>
        <taxon>Actinomadura</taxon>
    </lineage>
</organism>
<dbReference type="AlphaFoldDB" id="A0A7K0BYV8"/>
<dbReference type="PROSITE" id="PS50043">
    <property type="entry name" value="HTH_LUXR_2"/>
    <property type="match status" value="1"/>
</dbReference>
<dbReference type="InterPro" id="IPR049945">
    <property type="entry name" value="AAA_22"/>
</dbReference>
<keyword evidence="3" id="KW-1185">Reference proteome</keyword>
<evidence type="ECO:0000313" key="2">
    <source>
        <dbReference type="EMBL" id="MQY06266.1"/>
    </source>
</evidence>
<dbReference type="CDD" id="cd06170">
    <property type="entry name" value="LuxR_C_like"/>
    <property type="match status" value="1"/>
</dbReference>
<name>A0A7K0BYV8_9ACTN</name>
<dbReference type="InterPro" id="IPR016032">
    <property type="entry name" value="Sig_transdc_resp-reg_C-effctor"/>
</dbReference>
<dbReference type="SUPFAM" id="SSF52540">
    <property type="entry name" value="P-loop containing nucleoside triphosphate hydrolases"/>
    <property type="match status" value="1"/>
</dbReference>
<dbReference type="Pfam" id="PF00196">
    <property type="entry name" value="GerE"/>
    <property type="match status" value="1"/>
</dbReference>
<dbReference type="Proteomes" id="UP000487268">
    <property type="component" value="Unassembled WGS sequence"/>
</dbReference>
<dbReference type="GO" id="GO:0003677">
    <property type="term" value="F:DNA binding"/>
    <property type="evidence" value="ECO:0007669"/>
    <property type="project" value="InterPro"/>
</dbReference>
<dbReference type="InterPro" id="IPR000792">
    <property type="entry name" value="Tscrpt_reg_LuxR_C"/>
</dbReference>
<dbReference type="PRINTS" id="PR00038">
    <property type="entry name" value="HTHLUXR"/>
</dbReference>
<dbReference type="Pfam" id="PF13401">
    <property type="entry name" value="AAA_22"/>
    <property type="match status" value="1"/>
</dbReference>
<dbReference type="InterPro" id="IPR011990">
    <property type="entry name" value="TPR-like_helical_dom_sf"/>
</dbReference>
<proteinExistence type="predicted"/>
<dbReference type="InterPro" id="IPR027417">
    <property type="entry name" value="P-loop_NTPase"/>
</dbReference>